<dbReference type="Gene3D" id="2.120.10.80">
    <property type="entry name" value="Kelch-type beta propeller"/>
    <property type="match status" value="1"/>
</dbReference>
<dbReference type="Gene3D" id="1.20.1280.50">
    <property type="match status" value="1"/>
</dbReference>
<dbReference type="Proteomes" id="UP001222027">
    <property type="component" value="Unassembled WGS sequence"/>
</dbReference>
<dbReference type="AlphaFoldDB" id="A0AAV8QGQ6"/>
<dbReference type="PANTHER" id="PTHR46407">
    <property type="entry name" value="OS02G0208700 PROTEIN"/>
    <property type="match status" value="1"/>
</dbReference>
<dbReference type="EMBL" id="JAQQAF010000006">
    <property type="protein sequence ID" value="KAJ8475863.1"/>
    <property type="molecule type" value="Genomic_DNA"/>
</dbReference>
<comment type="caution">
    <text evidence="2">The sequence shown here is derived from an EMBL/GenBank/DDBJ whole genome shotgun (WGS) entry which is preliminary data.</text>
</comment>
<dbReference type="Pfam" id="PF01344">
    <property type="entry name" value="Kelch_1"/>
    <property type="match status" value="2"/>
</dbReference>
<proteinExistence type="predicted"/>
<name>A0AAV8QGQ6_ENSVE</name>
<evidence type="ECO:0000313" key="3">
    <source>
        <dbReference type="Proteomes" id="UP001222027"/>
    </source>
</evidence>
<dbReference type="SUPFAM" id="SSF117281">
    <property type="entry name" value="Kelch motif"/>
    <property type="match status" value="1"/>
</dbReference>
<sequence length="395" mass="41951">MKEKRGREREREEEGRQVLIPGLPDDIALDCLARVPHRFHSGLRLVCCGWRDLVTAPCFYQHRERTGAAEDLIFLVQALVEKGSGDGGEAKEEDDEENDCSAAVCSPPIYGLSMYNATEGSWHRVVMAETVPLFAHVVAVGGKLVMVGGWDPVTLEPVAEVRVLDLARGEWRRGAAMTAARSFFACAAVAGRVYVAGGHDAGKNALREAEAYDTAADQWAAIPAMGEERDECKGVAAGGQFWAVSGYRMEEQGMFGGAAERYDAAAGEWRREEGVWEAAAEGGSGGGDAACVGVAGGRMWSVECGGGRRGVREYAGSGRGWKEVAPLPEGAMSRPCAAAMGGGERVFLMAAATSGENGTGPHRGWILEAGSATWARVETPVRFSGFAYSAAGVRL</sequence>
<dbReference type="GO" id="GO:0005829">
    <property type="term" value="C:cytosol"/>
    <property type="evidence" value="ECO:0007669"/>
    <property type="project" value="TreeGrafter"/>
</dbReference>
<dbReference type="GO" id="GO:0080037">
    <property type="term" value="P:negative regulation of cytokinin-activated signaling pathway"/>
    <property type="evidence" value="ECO:0007669"/>
    <property type="project" value="InterPro"/>
</dbReference>
<gene>
    <name evidence="2" type="ORF">OPV22_019590</name>
</gene>
<feature type="domain" description="F-box" evidence="1">
    <location>
        <begin position="21"/>
        <end position="61"/>
    </location>
</feature>
<dbReference type="InterPro" id="IPR006652">
    <property type="entry name" value="Kelch_1"/>
</dbReference>
<dbReference type="CDD" id="cd22152">
    <property type="entry name" value="F-box_AtAFR-like"/>
    <property type="match status" value="1"/>
</dbReference>
<dbReference type="InterPro" id="IPR001810">
    <property type="entry name" value="F-box_dom"/>
</dbReference>
<dbReference type="Pfam" id="PF00646">
    <property type="entry name" value="F-box"/>
    <property type="match status" value="1"/>
</dbReference>
<keyword evidence="3" id="KW-1185">Reference proteome</keyword>
<evidence type="ECO:0000259" key="1">
    <source>
        <dbReference type="Pfam" id="PF00646"/>
    </source>
</evidence>
<dbReference type="GO" id="GO:2000762">
    <property type="term" value="P:regulation of phenylpropanoid metabolic process"/>
    <property type="evidence" value="ECO:0007669"/>
    <property type="project" value="InterPro"/>
</dbReference>
<dbReference type="InterPro" id="IPR015915">
    <property type="entry name" value="Kelch-typ_b-propeller"/>
</dbReference>
<dbReference type="InterPro" id="IPR036047">
    <property type="entry name" value="F-box-like_dom_sf"/>
</dbReference>
<organism evidence="2 3">
    <name type="scientific">Ensete ventricosum</name>
    <name type="common">Abyssinian banana</name>
    <name type="synonym">Musa ensete</name>
    <dbReference type="NCBI Taxonomy" id="4639"/>
    <lineage>
        <taxon>Eukaryota</taxon>
        <taxon>Viridiplantae</taxon>
        <taxon>Streptophyta</taxon>
        <taxon>Embryophyta</taxon>
        <taxon>Tracheophyta</taxon>
        <taxon>Spermatophyta</taxon>
        <taxon>Magnoliopsida</taxon>
        <taxon>Liliopsida</taxon>
        <taxon>Zingiberales</taxon>
        <taxon>Musaceae</taxon>
        <taxon>Ensete</taxon>
    </lineage>
</organism>
<reference evidence="2 3" key="1">
    <citation type="submission" date="2022-12" db="EMBL/GenBank/DDBJ databases">
        <title>Chromosome-scale assembly of the Ensete ventricosum genome.</title>
        <authorList>
            <person name="Dussert Y."/>
            <person name="Stocks J."/>
            <person name="Wendawek A."/>
            <person name="Woldeyes F."/>
            <person name="Nichols R.A."/>
            <person name="Borrell J.S."/>
        </authorList>
    </citation>
    <scope>NUCLEOTIDE SEQUENCE [LARGE SCALE GENOMIC DNA]</scope>
    <source>
        <strain evidence="3">cv. Maze</strain>
        <tissue evidence="2">Seeds</tissue>
    </source>
</reference>
<accession>A0AAV8QGQ6</accession>
<dbReference type="InterPro" id="IPR044595">
    <property type="entry name" value="KMD1-4"/>
</dbReference>
<protein>
    <recommendedName>
        <fullName evidence="1">F-box domain-containing protein</fullName>
    </recommendedName>
</protein>
<dbReference type="SMART" id="SM00612">
    <property type="entry name" value="Kelch"/>
    <property type="match status" value="2"/>
</dbReference>
<evidence type="ECO:0000313" key="2">
    <source>
        <dbReference type="EMBL" id="KAJ8475863.1"/>
    </source>
</evidence>
<dbReference type="SUPFAM" id="SSF81383">
    <property type="entry name" value="F-box domain"/>
    <property type="match status" value="1"/>
</dbReference>
<dbReference type="PANTHER" id="PTHR46407:SF21">
    <property type="entry name" value="F-BOX_KELCH-REPEAT PROTEIN SKIP20"/>
    <property type="match status" value="1"/>
</dbReference>